<protein>
    <submittedName>
        <fullName evidence="4">Serine phosphatase RsbU, regulator of sigma subunit</fullName>
    </submittedName>
</protein>
<gene>
    <name evidence="4" type="ORF">OZSIB_2974</name>
</gene>
<dbReference type="PANTHER" id="PTHR43156:SF2">
    <property type="entry name" value="STAGE II SPORULATION PROTEIN E"/>
    <property type="match status" value="1"/>
</dbReference>
<keyword evidence="1" id="KW-0378">Hydrolase</keyword>
<dbReference type="InterPro" id="IPR001932">
    <property type="entry name" value="PPM-type_phosphatase-like_dom"/>
</dbReference>
<dbReference type="Pfam" id="PF07228">
    <property type="entry name" value="SpoIIE"/>
    <property type="match status" value="1"/>
</dbReference>
<feature type="domain" description="PPM-type phosphatase" evidence="3">
    <location>
        <begin position="98"/>
        <end position="321"/>
    </location>
</feature>
<dbReference type="GO" id="GO:0016791">
    <property type="term" value="F:phosphatase activity"/>
    <property type="evidence" value="ECO:0007669"/>
    <property type="project" value="TreeGrafter"/>
</dbReference>
<evidence type="ECO:0000313" key="4">
    <source>
        <dbReference type="EMBL" id="RCK80661.1"/>
    </source>
</evidence>
<dbReference type="Gene3D" id="3.60.40.10">
    <property type="entry name" value="PPM-type phosphatase domain"/>
    <property type="match status" value="1"/>
</dbReference>
<dbReference type="PANTHER" id="PTHR43156">
    <property type="entry name" value="STAGE II SPORULATION PROTEIN E-RELATED"/>
    <property type="match status" value="1"/>
</dbReference>
<dbReference type="Proteomes" id="UP000252355">
    <property type="component" value="Unassembled WGS sequence"/>
</dbReference>
<proteinExistence type="predicted"/>
<reference evidence="4 5" key="1">
    <citation type="submission" date="2018-05" db="EMBL/GenBank/DDBJ databases">
        <title>A metagenomic window into the 2 km-deep terrestrial subsurface aquifer revealed taxonomically and functionally diverse microbial community comprising novel uncultured bacterial lineages.</title>
        <authorList>
            <person name="Kadnikov V.V."/>
            <person name="Mardanov A.V."/>
            <person name="Beletsky A.V."/>
            <person name="Banks D."/>
            <person name="Pimenov N.V."/>
            <person name="Frank Y.A."/>
            <person name="Karnachuk O.V."/>
            <person name="Ravin N.V."/>
        </authorList>
    </citation>
    <scope>NUCLEOTIDE SEQUENCE [LARGE SCALE GENOMIC DNA]</scope>
    <source>
        <strain evidence="4">BY5</strain>
    </source>
</reference>
<dbReference type="InterPro" id="IPR036457">
    <property type="entry name" value="PPM-type-like_dom_sf"/>
</dbReference>
<evidence type="ECO:0000256" key="1">
    <source>
        <dbReference type="ARBA" id="ARBA00022801"/>
    </source>
</evidence>
<evidence type="ECO:0000313" key="5">
    <source>
        <dbReference type="Proteomes" id="UP000252355"/>
    </source>
</evidence>
<accession>A0A367ZTJ3</accession>
<dbReference type="InterPro" id="IPR052016">
    <property type="entry name" value="Bact_Sigma-Reg"/>
</dbReference>
<dbReference type="EMBL" id="QOQW01000005">
    <property type="protein sequence ID" value="RCK80661.1"/>
    <property type="molecule type" value="Genomic_DNA"/>
</dbReference>
<dbReference type="SMART" id="SM00331">
    <property type="entry name" value="PP2C_SIG"/>
    <property type="match status" value="1"/>
</dbReference>
<evidence type="ECO:0000259" key="3">
    <source>
        <dbReference type="SMART" id="SM00331"/>
    </source>
</evidence>
<sequence length="325" mass="35671">MASAFDLDRLLGMVSPSAPNCADIIRTLLDLKADQEDQALSQHLLTDLVLRYAEAERRLIRLNAELREKQERLDADLQAAAVIQQALLPKAWPDRGPVRAAWKFAPCDRIGGDVFLLTPLGSRFLMMAVVDISGHGVPSAMVTVSVCQFLQPQSGVVWQPGAAPDGTAVPPAQVLTALDREFPYRRFKKTLSIFYGLLDVTTGQFAYANAGHPPPFLQRPDGTIARLDAHGPIIGMGLGESFPEERVELVAGSRLTAFSDGLTECRNAAGELFGEERLADLLIAARDLPLRDLPTRIWDTAAQFVGQRGFPDDFTLVHLEYRGRE</sequence>
<dbReference type="AlphaFoldDB" id="A0A367ZTJ3"/>
<keyword evidence="2" id="KW-0175">Coiled coil</keyword>
<name>A0A367ZTJ3_9BACT</name>
<comment type="caution">
    <text evidence="4">The sequence shown here is derived from an EMBL/GenBank/DDBJ whole genome shotgun (WGS) entry which is preliminary data.</text>
</comment>
<organism evidence="4 5">
    <name type="scientific">Candidatus Ozemobacter sibiricus</name>
    <dbReference type="NCBI Taxonomy" id="2268124"/>
    <lineage>
        <taxon>Bacteria</taxon>
        <taxon>Candidatus Ozemobacteria</taxon>
        <taxon>Candidatus Ozemobacterales</taxon>
        <taxon>Candidatus Ozemobacteraceae</taxon>
        <taxon>Candidatus Ozemobacter</taxon>
    </lineage>
</organism>
<feature type="coiled-coil region" evidence="2">
    <location>
        <begin position="45"/>
        <end position="79"/>
    </location>
</feature>
<evidence type="ECO:0000256" key="2">
    <source>
        <dbReference type="SAM" id="Coils"/>
    </source>
</evidence>